<reference evidence="3" key="3">
    <citation type="submission" date="2025-08" db="UniProtKB">
        <authorList>
            <consortium name="RefSeq"/>
        </authorList>
    </citation>
    <scope>IDENTIFICATION</scope>
    <source>
        <strain evidence="3">NI907</strain>
    </source>
</reference>
<keyword evidence="2" id="KW-1185">Reference proteome</keyword>
<reference evidence="3" key="1">
    <citation type="journal article" date="2019" name="Mol. Biol. Evol.">
        <title>Blast fungal genomes show frequent chromosomal changes, gene gains and losses, and effector gene turnover.</title>
        <authorList>
            <person name="Gomez Luciano L.B."/>
            <person name="Jason Tsai I."/>
            <person name="Chuma I."/>
            <person name="Tosa Y."/>
            <person name="Chen Y.H."/>
            <person name="Li J.Y."/>
            <person name="Li M.Y."/>
            <person name="Jade Lu M.Y."/>
            <person name="Nakayashiki H."/>
            <person name="Li W.H."/>
        </authorList>
    </citation>
    <scope>NUCLEOTIDE SEQUENCE</scope>
    <source>
        <strain evidence="3">NI907</strain>
    </source>
</reference>
<dbReference type="Gene3D" id="3.40.50.1820">
    <property type="entry name" value="alpha/beta hydrolase"/>
    <property type="match status" value="1"/>
</dbReference>
<dbReference type="RefSeq" id="XP_030980562.1">
    <property type="nucleotide sequence ID" value="XM_031127434.1"/>
</dbReference>
<dbReference type="InterPro" id="IPR050228">
    <property type="entry name" value="Carboxylesterase_BioH"/>
</dbReference>
<dbReference type="Pfam" id="PF00561">
    <property type="entry name" value="Abhydrolase_1"/>
    <property type="match status" value="1"/>
</dbReference>
<feature type="domain" description="AB hydrolase-1" evidence="1">
    <location>
        <begin position="69"/>
        <end position="173"/>
    </location>
</feature>
<dbReference type="PRINTS" id="PR00111">
    <property type="entry name" value="ABHYDROLASE"/>
</dbReference>
<gene>
    <name evidence="3" type="ORF">PgNI_07421</name>
</gene>
<dbReference type="PANTHER" id="PTHR43194">
    <property type="entry name" value="HYDROLASE ALPHA/BETA FOLD FAMILY"/>
    <property type="match status" value="1"/>
</dbReference>
<dbReference type="InterPro" id="IPR029058">
    <property type="entry name" value="AB_hydrolase_fold"/>
</dbReference>
<name>A0A6P8B093_PYRGI</name>
<reference evidence="3" key="2">
    <citation type="submission" date="2019-10" db="EMBL/GenBank/DDBJ databases">
        <authorList>
            <consortium name="NCBI Genome Project"/>
        </authorList>
    </citation>
    <scope>NUCLEOTIDE SEQUENCE</scope>
    <source>
        <strain evidence="3">NI907</strain>
    </source>
</reference>
<dbReference type="Proteomes" id="UP000515153">
    <property type="component" value="Unplaced"/>
</dbReference>
<accession>A0A6P8B093</accession>
<sequence>MSLFSLPRPGTTTTTPQAPIAAPSEADFTKTFGQLLPPASFLTTPQGTAAFYDLPPSTTPSASSPPPDRVLLIHGVQTPALGMFPLARALQTSFPGKHLALVDLWGHGLSETPVQPHEPALFHGLIDAVLDRLGWPSAHIVGYSFGGALAVGYVNSRPARVQSLALVAPAGLIPSAGVGDGVAALRGDDAAAAWAWTLDFLEGGELVVPPDWRERVARGEVVAPAIKEWQMREHAGHKAAVVAIVRDGRIMDDDEAFVRAAKSGVPAVGVVGELDGVCSGDQLRAVGFADVVVVPEAGHGVVRDNAAEVAAAIGAFWKGLSSKTS</sequence>
<dbReference type="InterPro" id="IPR000073">
    <property type="entry name" value="AB_hydrolase_1"/>
</dbReference>
<dbReference type="GeneID" id="41962343"/>
<dbReference type="PANTHER" id="PTHR43194:SF2">
    <property type="entry name" value="PEROXISOMAL MEMBRANE PROTEIN LPX1"/>
    <property type="match status" value="1"/>
</dbReference>
<protein>
    <recommendedName>
        <fullName evidence="1">AB hydrolase-1 domain-containing protein</fullName>
    </recommendedName>
</protein>
<proteinExistence type="predicted"/>
<dbReference type="KEGG" id="pgri:PgNI_07421"/>
<evidence type="ECO:0000259" key="1">
    <source>
        <dbReference type="Pfam" id="PF00561"/>
    </source>
</evidence>
<evidence type="ECO:0000313" key="3">
    <source>
        <dbReference type="RefSeq" id="XP_030980562.1"/>
    </source>
</evidence>
<dbReference type="AlphaFoldDB" id="A0A6P8B093"/>
<dbReference type="SUPFAM" id="SSF53474">
    <property type="entry name" value="alpha/beta-Hydrolases"/>
    <property type="match status" value="1"/>
</dbReference>
<evidence type="ECO:0000313" key="2">
    <source>
        <dbReference type="Proteomes" id="UP000515153"/>
    </source>
</evidence>
<organism evidence="2 3">
    <name type="scientific">Pyricularia grisea</name>
    <name type="common">Crabgrass-specific blast fungus</name>
    <name type="synonym">Magnaporthe grisea</name>
    <dbReference type="NCBI Taxonomy" id="148305"/>
    <lineage>
        <taxon>Eukaryota</taxon>
        <taxon>Fungi</taxon>
        <taxon>Dikarya</taxon>
        <taxon>Ascomycota</taxon>
        <taxon>Pezizomycotina</taxon>
        <taxon>Sordariomycetes</taxon>
        <taxon>Sordariomycetidae</taxon>
        <taxon>Magnaporthales</taxon>
        <taxon>Pyriculariaceae</taxon>
        <taxon>Pyricularia</taxon>
    </lineage>
</organism>